<feature type="repeat" description="WD" evidence="3">
    <location>
        <begin position="178"/>
        <end position="221"/>
    </location>
</feature>
<reference evidence="5 6" key="1">
    <citation type="journal article" date="2013" name="Curr. Biol.">
        <title>The Genome of the Foraminiferan Reticulomyxa filosa.</title>
        <authorList>
            <person name="Glockner G."/>
            <person name="Hulsmann N."/>
            <person name="Schleicher M."/>
            <person name="Noegel A.A."/>
            <person name="Eichinger L."/>
            <person name="Gallinger C."/>
            <person name="Pawlowski J."/>
            <person name="Sierra R."/>
            <person name="Euteneuer U."/>
            <person name="Pillet L."/>
            <person name="Moustafa A."/>
            <person name="Platzer M."/>
            <person name="Groth M."/>
            <person name="Szafranski K."/>
            <person name="Schliwa M."/>
        </authorList>
    </citation>
    <scope>NUCLEOTIDE SEQUENCE [LARGE SCALE GENOMIC DNA]</scope>
</reference>
<dbReference type="AlphaFoldDB" id="X6P080"/>
<name>X6P080_RETFI</name>
<dbReference type="Gene3D" id="2.130.10.10">
    <property type="entry name" value="YVTN repeat-like/Quinoprotein amine dehydrogenase"/>
    <property type="match status" value="3"/>
</dbReference>
<gene>
    <name evidence="5" type="ORF">RFI_05156</name>
</gene>
<dbReference type="SMART" id="SM00320">
    <property type="entry name" value="WD40"/>
    <property type="match status" value="6"/>
</dbReference>
<dbReference type="SUPFAM" id="SSF50978">
    <property type="entry name" value="WD40 repeat-like"/>
    <property type="match status" value="1"/>
</dbReference>
<feature type="repeat" description="WD" evidence="3">
    <location>
        <begin position="86"/>
        <end position="129"/>
    </location>
</feature>
<dbReference type="GO" id="GO:1990234">
    <property type="term" value="C:transferase complex"/>
    <property type="evidence" value="ECO:0007669"/>
    <property type="project" value="UniProtKB-ARBA"/>
</dbReference>
<evidence type="ECO:0000313" key="5">
    <source>
        <dbReference type="EMBL" id="ETO31965.1"/>
    </source>
</evidence>
<keyword evidence="4" id="KW-0472">Membrane</keyword>
<evidence type="ECO:0000256" key="1">
    <source>
        <dbReference type="ARBA" id="ARBA00022574"/>
    </source>
</evidence>
<protein>
    <submittedName>
        <fullName evidence="5">WD-40 repeat protein</fullName>
    </submittedName>
</protein>
<dbReference type="InterPro" id="IPR001680">
    <property type="entry name" value="WD40_rpt"/>
</dbReference>
<dbReference type="PRINTS" id="PR00320">
    <property type="entry name" value="GPROTEINBRPT"/>
</dbReference>
<dbReference type="InterPro" id="IPR019775">
    <property type="entry name" value="WD40_repeat_CS"/>
</dbReference>
<keyword evidence="1 3" id="KW-0853">WD repeat</keyword>
<dbReference type="Pfam" id="PF00400">
    <property type="entry name" value="WD40"/>
    <property type="match status" value="6"/>
</dbReference>
<evidence type="ECO:0000256" key="2">
    <source>
        <dbReference type="ARBA" id="ARBA00022737"/>
    </source>
</evidence>
<dbReference type="Proteomes" id="UP000023152">
    <property type="component" value="Unassembled WGS sequence"/>
</dbReference>
<dbReference type="EMBL" id="ASPP01004572">
    <property type="protein sequence ID" value="ETO31965.1"/>
    <property type="molecule type" value="Genomic_DNA"/>
</dbReference>
<accession>X6P080</accession>
<dbReference type="InterPro" id="IPR036322">
    <property type="entry name" value="WD40_repeat_dom_sf"/>
</dbReference>
<proteinExistence type="predicted"/>
<dbReference type="PROSITE" id="PS50082">
    <property type="entry name" value="WD_REPEATS_2"/>
    <property type="match status" value="6"/>
</dbReference>
<feature type="repeat" description="WD" evidence="3">
    <location>
        <begin position="342"/>
        <end position="376"/>
    </location>
</feature>
<evidence type="ECO:0000256" key="4">
    <source>
        <dbReference type="SAM" id="Phobius"/>
    </source>
</evidence>
<dbReference type="PROSITE" id="PS50294">
    <property type="entry name" value="WD_REPEATS_REGION"/>
    <property type="match status" value="3"/>
</dbReference>
<comment type="caution">
    <text evidence="5">The sequence shown here is derived from an EMBL/GenBank/DDBJ whole genome shotgun (WGS) entry which is preliminary data.</text>
</comment>
<feature type="repeat" description="WD" evidence="3">
    <location>
        <begin position="281"/>
        <end position="324"/>
    </location>
</feature>
<keyword evidence="4" id="KW-1133">Transmembrane helix</keyword>
<dbReference type="PANTHER" id="PTHR22847:SF637">
    <property type="entry name" value="WD REPEAT DOMAIN 5B"/>
    <property type="match status" value="1"/>
</dbReference>
<dbReference type="CDD" id="cd00200">
    <property type="entry name" value="WD40"/>
    <property type="match status" value="1"/>
</dbReference>
<keyword evidence="6" id="KW-1185">Reference proteome</keyword>
<dbReference type="PROSITE" id="PS00678">
    <property type="entry name" value="WD_REPEATS_1"/>
    <property type="match status" value="6"/>
</dbReference>
<evidence type="ECO:0000313" key="6">
    <source>
        <dbReference type="Proteomes" id="UP000023152"/>
    </source>
</evidence>
<keyword evidence="4" id="KW-0812">Transmembrane</keyword>
<feature type="transmembrane region" description="Helical" evidence="4">
    <location>
        <begin position="403"/>
        <end position="436"/>
    </location>
</feature>
<sequence>MTTLINEEKTLIKQALVRSFRKKLLSFGDYCIHSEEEIQTIIQYWIRVSKIKLGWIQDFDRFVVKYATDFFMFEVFRSLSKLLKTFSGHTKTVWSIDYLILDDCQLLCSGSEDKIICVWDIETNKQIQSFNGHSDWVCCVKFSQYYHHNNHRSVVCSSSVDKTIRFWDIKHNRQLQVFNGHNSCVNGIEFSPFNSGRYLCSGSDDKTIRLWDIETSKSLHIFNGHEHCVWCVDISPLQGNNDNKSNNIGVIGGNGYTICSGSDDKTIRIWDIETTKQSIMFEGHTHWINSVKYEPNESGNTILSGSFDKSVRLWDIRSGQQTQVFNGHISCVRTVEYSPFVVNNIEIGGNSNVICSGSDDGTIRFWDIRSNKSELHIIKGDNKEDYRINCLKFLQLKKTAKEIMIIVMVLICVTFVFFNEMFFIPINISILSVSLIRHWPYQKIFTKYDNSQTNKRMCCFLFTNLIL</sequence>
<dbReference type="InterPro" id="IPR015943">
    <property type="entry name" value="WD40/YVTN_repeat-like_dom_sf"/>
</dbReference>
<evidence type="ECO:0000256" key="3">
    <source>
        <dbReference type="PROSITE-ProRule" id="PRU00221"/>
    </source>
</evidence>
<feature type="repeat" description="WD" evidence="3">
    <location>
        <begin position="254"/>
        <end position="280"/>
    </location>
</feature>
<keyword evidence="2" id="KW-0677">Repeat</keyword>
<dbReference type="OrthoDB" id="270624at2759"/>
<dbReference type="InterPro" id="IPR020472">
    <property type="entry name" value="WD40_PAC1"/>
</dbReference>
<feature type="repeat" description="WD" evidence="3">
    <location>
        <begin position="130"/>
        <end position="177"/>
    </location>
</feature>
<organism evidence="5 6">
    <name type="scientific">Reticulomyxa filosa</name>
    <dbReference type="NCBI Taxonomy" id="46433"/>
    <lineage>
        <taxon>Eukaryota</taxon>
        <taxon>Sar</taxon>
        <taxon>Rhizaria</taxon>
        <taxon>Retaria</taxon>
        <taxon>Foraminifera</taxon>
        <taxon>Monothalamids</taxon>
        <taxon>Reticulomyxidae</taxon>
        <taxon>Reticulomyxa</taxon>
    </lineage>
</organism>
<dbReference type="PANTHER" id="PTHR22847">
    <property type="entry name" value="WD40 REPEAT PROTEIN"/>
    <property type="match status" value="1"/>
</dbReference>